<evidence type="ECO:0000256" key="10">
    <source>
        <dbReference type="SAM" id="MobiDB-lite"/>
    </source>
</evidence>
<comment type="similarity">
    <text evidence="9">Belongs to the SecE/SEC61-gamma family.</text>
</comment>
<dbReference type="PANTHER" id="PTHR33910">
    <property type="entry name" value="PROTEIN TRANSLOCASE SUBUNIT SECE"/>
    <property type="match status" value="1"/>
</dbReference>
<protein>
    <recommendedName>
        <fullName evidence="9">Protein translocase subunit SecE</fullName>
    </recommendedName>
</protein>
<feature type="compositionally biased region" description="Basic and acidic residues" evidence="10">
    <location>
        <begin position="12"/>
        <end position="23"/>
    </location>
</feature>
<keyword evidence="4 9" id="KW-0812">Transmembrane</keyword>
<feature type="compositionally biased region" description="Basic and acidic residues" evidence="10">
    <location>
        <begin position="48"/>
        <end position="90"/>
    </location>
</feature>
<dbReference type="NCBIfam" id="TIGR00964">
    <property type="entry name" value="secE_bact"/>
    <property type="match status" value="1"/>
</dbReference>
<evidence type="ECO:0000256" key="2">
    <source>
        <dbReference type="ARBA" id="ARBA00022448"/>
    </source>
</evidence>
<keyword evidence="2 9" id="KW-0813">Transport</keyword>
<evidence type="ECO:0000256" key="3">
    <source>
        <dbReference type="ARBA" id="ARBA00022475"/>
    </source>
</evidence>
<evidence type="ECO:0000256" key="4">
    <source>
        <dbReference type="ARBA" id="ARBA00022692"/>
    </source>
</evidence>
<dbReference type="GO" id="GO:0009306">
    <property type="term" value="P:protein secretion"/>
    <property type="evidence" value="ECO:0007669"/>
    <property type="project" value="UniProtKB-UniRule"/>
</dbReference>
<evidence type="ECO:0000256" key="7">
    <source>
        <dbReference type="ARBA" id="ARBA00023010"/>
    </source>
</evidence>
<dbReference type="GO" id="GO:0008320">
    <property type="term" value="F:protein transmembrane transporter activity"/>
    <property type="evidence" value="ECO:0007669"/>
    <property type="project" value="UniProtKB-UniRule"/>
</dbReference>
<dbReference type="GO" id="GO:0065002">
    <property type="term" value="P:intracellular protein transmembrane transport"/>
    <property type="evidence" value="ECO:0007669"/>
    <property type="project" value="UniProtKB-UniRule"/>
</dbReference>
<keyword evidence="5 9" id="KW-0653">Protein transport</keyword>
<dbReference type="AlphaFoldDB" id="A0A9D1NE93"/>
<feature type="compositionally biased region" description="Basic residues" evidence="10">
    <location>
        <begin position="1"/>
        <end position="10"/>
    </location>
</feature>
<dbReference type="InterPro" id="IPR038379">
    <property type="entry name" value="SecE_sf"/>
</dbReference>
<dbReference type="GO" id="GO:0006605">
    <property type="term" value="P:protein targeting"/>
    <property type="evidence" value="ECO:0007669"/>
    <property type="project" value="UniProtKB-UniRule"/>
</dbReference>
<reference evidence="11" key="1">
    <citation type="submission" date="2020-10" db="EMBL/GenBank/DDBJ databases">
        <authorList>
            <person name="Gilroy R."/>
        </authorList>
    </citation>
    <scope>NUCLEOTIDE SEQUENCE</scope>
    <source>
        <strain evidence="11">CHK186-9395</strain>
    </source>
</reference>
<dbReference type="InterPro" id="IPR005807">
    <property type="entry name" value="SecE_bac"/>
</dbReference>
<evidence type="ECO:0000256" key="8">
    <source>
        <dbReference type="ARBA" id="ARBA00023136"/>
    </source>
</evidence>
<evidence type="ECO:0000313" key="11">
    <source>
        <dbReference type="EMBL" id="HIV01084.1"/>
    </source>
</evidence>
<evidence type="ECO:0000256" key="9">
    <source>
        <dbReference type="HAMAP-Rule" id="MF_00422"/>
    </source>
</evidence>
<evidence type="ECO:0000313" key="12">
    <source>
        <dbReference type="Proteomes" id="UP000886861"/>
    </source>
</evidence>
<feature type="region of interest" description="Disordered" evidence="10">
    <location>
        <begin position="35"/>
        <end position="90"/>
    </location>
</feature>
<proteinExistence type="inferred from homology"/>
<name>A0A9D1NE93_9FIRM</name>
<sequence length="146" mass="16175">MAKKKSKSNNKPKQEVAEVKAEEVAENVNVETEALQAEATVTADNVVPEEKKEEKKVDEKKSDDKKANAKQDKKKDKKEKGQNKVAKKTKETFSELKKVSWPTFGQVVKKTGVVLAVVIIFTVVLFGIDYLLGLLFDLLTSGIPQG</sequence>
<dbReference type="InterPro" id="IPR001901">
    <property type="entry name" value="Translocase_SecE/Sec61-g"/>
</dbReference>
<keyword evidence="3 9" id="KW-1003">Cell membrane</keyword>
<comment type="subcellular location">
    <subcellularLocation>
        <location evidence="9">Cell membrane</location>
        <topology evidence="9">Single-pass membrane protein</topology>
    </subcellularLocation>
    <subcellularLocation>
        <location evidence="1">Membrane</location>
    </subcellularLocation>
</comment>
<dbReference type="PANTHER" id="PTHR33910:SF1">
    <property type="entry name" value="PROTEIN TRANSLOCASE SUBUNIT SECE"/>
    <property type="match status" value="1"/>
</dbReference>
<keyword evidence="8 9" id="KW-0472">Membrane</keyword>
<dbReference type="HAMAP" id="MF_00422">
    <property type="entry name" value="SecE"/>
    <property type="match status" value="1"/>
</dbReference>
<dbReference type="Proteomes" id="UP000886861">
    <property type="component" value="Unassembled WGS sequence"/>
</dbReference>
<evidence type="ECO:0000256" key="1">
    <source>
        <dbReference type="ARBA" id="ARBA00004370"/>
    </source>
</evidence>
<comment type="subunit">
    <text evidence="9">Component of the Sec protein translocase complex. Heterotrimer consisting of SecY, SecE and SecG subunits. The heterotrimers can form oligomers, although 1 heterotrimer is thought to be able to translocate proteins. Interacts with the ribosome. Interacts with SecDF, and other proteins may be involved. Interacts with SecA.</text>
</comment>
<organism evidence="11 12">
    <name type="scientific">Candidatus Caccopulliclostridium gallistercoris</name>
    <dbReference type="NCBI Taxonomy" id="2840719"/>
    <lineage>
        <taxon>Bacteria</taxon>
        <taxon>Bacillati</taxon>
        <taxon>Bacillota</taxon>
        <taxon>Clostridia</taxon>
        <taxon>Candidatus Caccopulliclostridium</taxon>
    </lineage>
</organism>
<gene>
    <name evidence="9 11" type="primary">secE</name>
    <name evidence="11" type="ORF">IAA62_00805</name>
</gene>
<comment type="function">
    <text evidence="9">Essential subunit of the Sec protein translocation channel SecYEG. Clamps together the 2 halves of SecY. May contact the channel plug during translocation.</text>
</comment>
<evidence type="ECO:0000256" key="6">
    <source>
        <dbReference type="ARBA" id="ARBA00022989"/>
    </source>
</evidence>
<dbReference type="EMBL" id="DVOJ01000004">
    <property type="protein sequence ID" value="HIV01084.1"/>
    <property type="molecule type" value="Genomic_DNA"/>
</dbReference>
<accession>A0A9D1NE93</accession>
<dbReference type="GO" id="GO:0043952">
    <property type="term" value="P:protein transport by the Sec complex"/>
    <property type="evidence" value="ECO:0007669"/>
    <property type="project" value="UniProtKB-UniRule"/>
</dbReference>
<keyword evidence="6 9" id="KW-1133">Transmembrane helix</keyword>
<feature type="region of interest" description="Disordered" evidence="10">
    <location>
        <begin position="1"/>
        <end position="23"/>
    </location>
</feature>
<comment type="caution">
    <text evidence="11">The sequence shown here is derived from an EMBL/GenBank/DDBJ whole genome shotgun (WGS) entry which is preliminary data.</text>
</comment>
<dbReference type="Pfam" id="PF00584">
    <property type="entry name" value="SecE"/>
    <property type="match status" value="1"/>
</dbReference>
<feature type="transmembrane region" description="Helical" evidence="9">
    <location>
        <begin position="113"/>
        <end position="136"/>
    </location>
</feature>
<dbReference type="Gene3D" id="1.20.5.1030">
    <property type="entry name" value="Preprotein translocase secy subunit"/>
    <property type="match status" value="1"/>
</dbReference>
<evidence type="ECO:0000256" key="5">
    <source>
        <dbReference type="ARBA" id="ARBA00022927"/>
    </source>
</evidence>
<reference evidence="11" key="2">
    <citation type="journal article" date="2021" name="PeerJ">
        <title>Extensive microbial diversity within the chicken gut microbiome revealed by metagenomics and culture.</title>
        <authorList>
            <person name="Gilroy R."/>
            <person name="Ravi A."/>
            <person name="Getino M."/>
            <person name="Pursley I."/>
            <person name="Horton D.L."/>
            <person name="Alikhan N.F."/>
            <person name="Baker D."/>
            <person name="Gharbi K."/>
            <person name="Hall N."/>
            <person name="Watson M."/>
            <person name="Adriaenssens E.M."/>
            <person name="Foster-Nyarko E."/>
            <person name="Jarju S."/>
            <person name="Secka A."/>
            <person name="Antonio M."/>
            <person name="Oren A."/>
            <person name="Chaudhuri R.R."/>
            <person name="La Ragione R."/>
            <person name="Hildebrand F."/>
            <person name="Pallen M.J."/>
        </authorList>
    </citation>
    <scope>NUCLEOTIDE SEQUENCE</scope>
    <source>
        <strain evidence="11">CHK186-9395</strain>
    </source>
</reference>
<dbReference type="GO" id="GO:0005886">
    <property type="term" value="C:plasma membrane"/>
    <property type="evidence" value="ECO:0007669"/>
    <property type="project" value="UniProtKB-SubCell"/>
</dbReference>
<keyword evidence="7 9" id="KW-0811">Translocation</keyword>